<keyword evidence="1" id="KW-1133">Transmembrane helix</keyword>
<name>A0AAW4U884_9FIRM</name>
<dbReference type="Pfam" id="PF07331">
    <property type="entry name" value="TctB"/>
    <property type="match status" value="1"/>
</dbReference>
<dbReference type="AlphaFoldDB" id="A0AAW4U884"/>
<feature type="domain" description="DUF1468" evidence="2">
    <location>
        <begin position="7"/>
        <end position="160"/>
    </location>
</feature>
<feature type="transmembrane region" description="Helical" evidence="1">
    <location>
        <begin position="134"/>
        <end position="151"/>
    </location>
</feature>
<evidence type="ECO:0000313" key="3">
    <source>
        <dbReference type="EMBL" id="MCB6829267.1"/>
    </source>
</evidence>
<dbReference type="EMBL" id="JAJCGD010000045">
    <property type="protein sequence ID" value="MCB6829267.1"/>
    <property type="molecule type" value="Genomic_DNA"/>
</dbReference>
<proteinExistence type="predicted"/>
<evidence type="ECO:0000256" key="1">
    <source>
        <dbReference type="SAM" id="Phobius"/>
    </source>
</evidence>
<feature type="transmembrane region" description="Helical" evidence="1">
    <location>
        <begin position="5"/>
        <end position="23"/>
    </location>
</feature>
<dbReference type="InterPro" id="IPR009936">
    <property type="entry name" value="DUF1468"/>
</dbReference>
<gene>
    <name evidence="3" type="ORF">LIY65_11270</name>
</gene>
<dbReference type="Proteomes" id="UP001198190">
    <property type="component" value="Unassembled WGS sequence"/>
</dbReference>
<evidence type="ECO:0000259" key="2">
    <source>
        <dbReference type="Pfam" id="PF07331"/>
    </source>
</evidence>
<comment type="caution">
    <text evidence="3">The sequence shown here is derived from an EMBL/GenBank/DDBJ whole genome shotgun (WGS) entry which is preliminary data.</text>
</comment>
<keyword evidence="1" id="KW-0812">Transmembrane</keyword>
<organism evidence="3 4">
    <name type="scientific">Megamonas funiformis</name>
    <dbReference type="NCBI Taxonomy" id="437897"/>
    <lineage>
        <taxon>Bacteria</taxon>
        <taxon>Bacillati</taxon>
        <taxon>Bacillota</taxon>
        <taxon>Negativicutes</taxon>
        <taxon>Selenomonadales</taxon>
        <taxon>Selenomonadaceae</taxon>
        <taxon>Megamonas</taxon>
    </lineage>
</organism>
<feature type="transmembrane region" description="Helical" evidence="1">
    <location>
        <begin position="89"/>
        <end position="122"/>
    </location>
</feature>
<keyword evidence="1" id="KW-0472">Membrane</keyword>
<feature type="transmembrane region" description="Helical" evidence="1">
    <location>
        <begin position="43"/>
        <end position="61"/>
    </location>
</feature>
<evidence type="ECO:0000313" key="4">
    <source>
        <dbReference type="Proteomes" id="UP001198190"/>
    </source>
</evidence>
<sequence>MKGDLITGIIATIFSIFYLSQTYSIKIFGGADAIADARTIPKIWGISLLVLSIMLIIRSLYKMYKNKKEISINDNRKVIDKIKNKREVVYTFLLLIFYAILMEPLGFVLSSILYVFFQIWVLTPIDKRDSKMKFISGGLSIVFSIGLYYLFTEYFMVLLPAGILDF</sequence>
<dbReference type="RefSeq" id="WP_117899074.1">
    <property type="nucleotide sequence ID" value="NZ_CAUCXX010000027.1"/>
</dbReference>
<accession>A0AAW4U884</accession>
<reference evidence="3" key="1">
    <citation type="submission" date="2021-10" db="EMBL/GenBank/DDBJ databases">
        <title>Collection of gut derived symbiotic bacterial strains cultured from healthy donors.</title>
        <authorList>
            <person name="Lin H."/>
            <person name="Littmann E."/>
            <person name="Claire K."/>
            <person name="Pamer E."/>
        </authorList>
    </citation>
    <scope>NUCLEOTIDE SEQUENCE</scope>
    <source>
        <strain evidence="3">MSK.7.16</strain>
    </source>
</reference>
<protein>
    <submittedName>
        <fullName evidence="3">Tripartite tricarboxylate transporter TctB family protein</fullName>
    </submittedName>
</protein>